<evidence type="ECO:0000256" key="1">
    <source>
        <dbReference type="SAM" id="SignalP"/>
    </source>
</evidence>
<keyword evidence="3" id="KW-1185">Reference proteome</keyword>
<protein>
    <submittedName>
        <fullName evidence="2">Uncharacterized protein</fullName>
    </submittedName>
</protein>
<proteinExistence type="predicted"/>
<accession>A0ABU1R2Y7</accession>
<sequence length="130" mass="14460">MKTVRVINQAISLMLAVMLLTVAGARSWSDHTDRGAFQGAKTEAVAKDLAKKANAQSGQSEQPEVSALSLNAVITPAISFDFYQYLYFLPQPVWHFVAKKLVVRTIFSEPVYLVSHFQRVFGRFIVTNAP</sequence>
<evidence type="ECO:0000313" key="3">
    <source>
        <dbReference type="Proteomes" id="UP001264980"/>
    </source>
</evidence>
<evidence type="ECO:0000313" key="2">
    <source>
        <dbReference type="EMBL" id="MDR6807777.1"/>
    </source>
</evidence>
<dbReference type="RefSeq" id="WP_309988425.1">
    <property type="nucleotide sequence ID" value="NZ_JAVDTI010000005.1"/>
</dbReference>
<dbReference type="Proteomes" id="UP001264980">
    <property type="component" value="Unassembled WGS sequence"/>
</dbReference>
<gene>
    <name evidence="2" type="ORF">J2W84_004831</name>
</gene>
<organism evidence="2 3">
    <name type="scientific">Dyadobacter fermentans</name>
    <dbReference type="NCBI Taxonomy" id="94254"/>
    <lineage>
        <taxon>Bacteria</taxon>
        <taxon>Pseudomonadati</taxon>
        <taxon>Bacteroidota</taxon>
        <taxon>Cytophagia</taxon>
        <taxon>Cytophagales</taxon>
        <taxon>Spirosomataceae</taxon>
        <taxon>Dyadobacter</taxon>
    </lineage>
</organism>
<feature type="signal peptide" evidence="1">
    <location>
        <begin position="1"/>
        <end position="25"/>
    </location>
</feature>
<keyword evidence="1" id="KW-0732">Signal</keyword>
<dbReference type="EMBL" id="JAVDTI010000005">
    <property type="protein sequence ID" value="MDR6807777.1"/>
    <property type="molecule type" value="Genomic_DNA"/>
</dbReference>
<name>A0ABU1R2Y7_9BACT</name>
<reference evidence="2 3" key="1">
    <citation type="submission" date="2023-07" db="EMBL/GenBank/DDBJ databases">
        <title>Sorghum-associated microbial communities from plants grown in Nebraska, USA.</title>
        <authorList>
            <person name="Schachtman D."/>
        </authorList>
    </citation>
    <scope>NUCLEOTIDE SEQUENCE [LARGE SCALE GENOMIC DNA]</scope>
    <source>
        <strain evidence="2 3">BE57</strain>
    </source>
</reference>
<feature type="chain" id="PRO_5047062139" evidence="1">
    <location>
        <begin position="26"/>
        <end position="130"/>
    </location>
</feature>
<comment type="caution">
    <text evidence="2">The sequence shown here is derived from an EMBL/GenBank/DDBJ whole genome shotgun (WGS) entry which is preliminary data.</text>
</comment>